<keyword evidence="6" id="KW-0902">Two-component regulatory system</keyword>
<evidence type="ECO:0000256" key="7">
    <source>
        <dbReference type="SAM" id="Phobius"/>
    </source>
</evidence>
<dbReference type="PROSITE" id="PS50109">
    <property type="entry name" value="HIS_KIN"/>
    <property type="match status" value="1"/>
</dbReference>
<dbReference type="EC" id="2.7.13.3" evidence="2"/>
<dbReference type="Gene3D" id="1.10.287.130">
    <property type="match status" value="1"/>
</dbReference>
<dbReference type="CDD" id="cd00082">
    <property type="entry name" value="HisKA"/>
    <property type="match status" value="1"/>
</dbReference>
<keyword evidence="5" id="KW-0418">Kinase</keyword>
<dbReference type="CDD" id="cd00075">
    <property type="entry name" value="HATPase"/>
    <property type="match status" value="1"/>
</dbReference>
<dbReference type="Proteomes" id="UP001374803">
    <property type="component" value="Chromosome"/>
</dbReference>
<dbReference type="Pfam" id="PF00512">
    <property type="entry name" value="HisKA"/>
    <property type="match status" value="1"/>
</dbReference>
<dbReference type="Pfam" id="PF02518">
    <property type="entry name" value="HATPase_c"/>
    <property type="match status" value="1"/>
</dbReference>
<dbReference type="Gene3D" id="3.30.565.10">
    <property type="entry name" value="Histidine kinase-like ATPase, C-terminal domain"/>
    <property type="match status" value="1"/>
</dbReference>
<gene>
    <name evidence="9" type="ORF">LVJ94_40525</name>
</gene>
<dbReference type="RefSeq" id="WP_394832806.1">
    <property type="nucleotide sequence ID" value="NZ_CP089929.1"/>
</dbReference>
<dbReference type="SMART" id="SM00388">
    <property type="entry name" value="HisKA"/>
    <property type="match status" value="1"/>
</dbReference>
<dbReference type="InterPro" id="IPR036097">
    <property type="entry name" value="HisK_dim/P_sf"/>
</dbReference>
<name>A0ABZ2L0U1_9BACT</name>
<evidence type="ECO:0000256" key="6">
    <source>
        <dbReference type="ARBA" id="ARBA00023012"/>
    </source>
</evidence>
<evidence type="ECO:0000256" key="2">
    <source>
        <dbReference type="ARBA" id="ARBA00012438"/>
    </source>
</evidence>
<reference evidence="9" key="1">
    <citation type="submission" date="2021-12" db="EMBL/GenBank/DDBJ databases">
        <title>Discovery of the Pendulisporaceae a myxobacterial family with distinct sporulation behavior and unique specialized metabolism.</title>
        <authorList>
            <person name="Garcia R."/>
            <person name="Popoff A."/>
            <person name="Bader C.D."/>
            <person name="Loehr J."/>
            <person name="Walesch S."/>
            <person name="Walt C."/>
            <person name="Boldt J."/>
            <person name="Bunk B."/>
            <person name="Haeckl F.J.F.P.J."/>
            <person name="Gunesch A.P."/>
            <person name="Birkelbach J."/>
            <person name="Nuebel U."/>
            <person name="Pietschmann T."/>
            <person name="Bach T."/>
            <person name="Mueller R."/>
        </authorList>
    </citation>
    <scope>NUCLEOTIDE SEQUENCE</scope>
    <source>
        <strain evidence="9">MSr11367</strain>
    </source>
</reference>
<evidence type="ECO:0000313" key="10">
    <source>
        <dbReference type="Proteomes" id="UP001374803"/>
    </source>
</evidence>
<dbReference type="InterPro" id="IPR050736">
    <property type="entry name" value="Sensor_HK_Regulatory"/>
</dbReference>
<feature type="transmembrane region" description="Helical" evidence="7">
    <location>
        <begin position="51"/>
        <end position="69"/>
    </location>
</feature>
<comment type="catalytic activity">
    <reaction evidence="1">
        <text>ATP + protein L-histidine = ADP + protein N-phospho-L-histidine.</text>
        <dbReference type="EC" id="2.7.13.3"/>
    </reaction>
</comment>
<feature type="domain" description="Histidine kinase" evidence="8">
    <location>
        <begin position="400"/>
        <end position="614"/>
    </location>
</feature>
<keyword evidence="7" id="KW-1133">Transmembrane helix</keyword>
<dbReference type="PANTHER" id="PTHR43711:SF1">
    <property type="entry name" value="HISTIDINE KINASE 1"/>
    <property type="match status" value="1"/>
</dbReference>
<keyword evidence="3" id="KW-0597">Phosphoprotein</keyword>
<keyword evidence="4" id="KW-0808">Transferase</keyword>
<dbReference type="InterPro" id="IPR004358">
    <property type="entry name" value="Sig_transdc_His_kin-like_C"/>
</dbReference>
<evidence type="ECO:0000256" key="3">
    <source>
        <dbReference type="ARBA" id="ARBA00022553"/>
    </source>
</evidence>
<feature type="transmembrane region" description="Helical" evidence="7">
    <location>
        <begin position="301"/>
        <end position="321"/>
    </location>
</feature>
<keyword evidence="7" id="KW-0812">Transmembrane</keyword>
<evidence type="ECO:0000259" key="8">
    <source>
        <dbReference type="PROSITE" id="PS50109"/>
    </source>
</evidence>
<dbReference type="PANTHER" id="PTHR43711">
    <property type="entry name" value="TWO-COMPONENT HISTIDINE KINASE"/>
    <property type="match status" value="1"/>
</dbReference>
<feature type="transmembrane region" description="Helical" evidence="7">
    <location>
        <begin position="12"/>
        <end position="31"/>
    </location>
</feature>
<sequence length="632" mass="67987">MSPAALRFVPRLLSMQLLVAAFSDLVAVAFAPRLLLLDQRVLVATLPTAGWVFAVSAVFSAIITLTLTRRLAPTLRALAQGTGPVPAQDLLSVYALPARIATSQVFVSLAASTATLLPNYRPITNDLYNQVALILLYATIVMAGALPLYVRLRSIVARVLQVAPENAAYDAVFVMAANPRTAMRARTRLLVAVAGPVAFVALGASLLVYAHTRFFESAVRARTASDIARGVFDHVRGTDRGREQAILAAEQLGYFTELSPNAVSPSALGMGAEEETTVLVPLTDGYAAVHFEAARLDTITFIYALLAVTGVGLAALLAWRVGTRFCEDLRLVTNTVRTTGVADIIRGTRMVRMARFISVGAMMDSIEQLGDIFREFAAAHEQATHAREATERMRGLFLASMSHDLKAPLNAILGFAALASRAPLTDGQRESLVIIEQRGRELLHLIQTILDAARVEAGAFLVTPEWTVVDDVVMSAVLDARDLMADSSVQVVGEVQRGVPRLQLDSLRIVQALTGIITSAVRFTHEEGTVLVRASFRGDRLHIDVETPGRALPEEEREKIFEAFKYADKARRHGALGLGLSLARSIIEVHGGTIDVATMEGGGMVFQIALPTPPFDPTASSRPSAVSSRGPL</sequence>
<protein>
    <recommendedName>
        <fullName evidence="2">histidine kinase</fullName>
        <ecNumber evidence="2">2.7.13.3</ecNumber>
    </recommendedName>
</protein>
<proteinExistence type="predicted"/>
<evidence type="ECO:0000256" key="1">
    <source>
        <dbReference type="ARBA" id="ARBA00000085"/>
    </source>
</evidence>
<dbReference type="GO" id="GO:0005524">
    <property type="term" value="F:ATP binding"/>
    <property type="evidence" value="ECO:0007669"/>
    <property type="project" value="UniProtKB-KW"/>
</dbReference>
<dbReference type="InterPro" id="IPR003594">
    <property type="entry name" value="HATPase_dom"/>
</dbReference>
<dbReference type="EMBL" id="CP089983">
    <property type="protein sequence ID" value="WXB03179.1"/>
    <property type="molecule type" value="Genomic_DNA"/>
</dbReference>
<dbReference type="InterPro" id="IPR036890">
    <property type="entry name" value="HATPase_C_sf"/>
</dbReference>
<evidence type="ECO:0000256" key="5">
    <source>
        <dbReference type="ARBA" id="ARBA00022777"/>
    </source>
</evidence>
<keyword evidence="9" id="KW-0067">ATP-binding</keyword>
<organism evidence="9 10">
    <name type="scientific">Pendulispora rubella</name>
    <dbReference type="NCBI Taxonomy" id="2741070"/>
    <lineage>
        <taxon>Bacteria</taxon>
        <taxon>Pseudomonadati</taxon>
        <taxon>Myxococcota</taxon>
        <taxon>Myxococcia</taxon>
        <taxon>Myxococcales</taxon>
        <taxon>Sorangiineae</taxon>
        <taxon>Pendulisporaceae</taxon>
        <taxon>Pendulispora</taxon>
    </lineage>
</organism>
<accession>A0ABZ2L0U1</accession>
<keyword evidence="10" id="KW-1185">Reference proteome</keyword>
<dbReference type="InterPro" id="IPR005467">
    <property type="entry name" value="His_kinase_dom"/>
</dbReference>
<keyword evidence="7" id="KW-0472">Membrane</keyword>
<dbReference type="InterPro" id="IPR003661">
    <property type="entry name" value="HisK_dim/P_dom"/>
</dbReference>
<dbReference type="SUPFAM" id="SSF55874">
    <property type="entry name" value="ATPase domain of HSP90 chaperone/DNA topoisomerase II/histidine kinase"/>
    <property type="match status" value="1"/>
</dbReference>
<dbReference type="SMART" id="SM00387">
    <property type="entry name" value="HATPase_c"/>
    <property type="match status" value="1"/>
</dbReference>
<feature type="transmembrane region" description="Helical" evidence="7">
    <location>
        <begin position="189"/>
        <end position="210"/>
    </location>
</feature>
<dbReference type="PRINTS" id="PR00344">
    <property type="entry name" value="BCTRLSENSOR"/>
</dbReference>
<keyword evidence="9" id="KW-0547">Nucleotide-binding</keyword>
<evidence type="ECO:0000313" key="9">
    <source>
        <dbReference type="EMBL" id="WXB03179.1"/>
    </source>
</evidence>
<feature type="transmembrane region" description="Helical" evidence="7">
    <location>
        <begin position="131"/>
        <end position="150"/>
    </location>
</feature>
<dbReference type="SUPFAM" id="SSF47384">
    <property type="entry name" value="Homodimeric domain of signal transducing histidine kinase"/>
    <property type="match status" value="1"/>
</dbReference>
<evidence type="ECO:0000256" key="4">
    <source>
        <dbReference type="ARBA" id="ARBA00022679"/>
    </source>
</evidence>